<evidence type="ECO:0000313" key="6">
    <source>
        <dbReference type="EMBL" id="VAW74037.1"/>
    </source>
</evidence>
<protein>
    <recommendedName>
        <fullName evidence="7">Isoprenylcysteine carboxyl methyltransferase</fullName>
    </recommendedName>
</protein>
<evidence type="ECO:0000256" key="4">
    <source>
        <dbReference type="ARBA" id="ARBA00023136"/>
    </source>
</evidence>
<feature type="transmembrane region" description="Helical" evidence="5">
    <location>
        <begin position="39"/>
        <end position="64"/>
    </location>
</feature>
<dbReference type="EMBL" id="UOFM01000084">
    <property type="protein sequence ID" value="VAW74037.1"/>
    <property type="molecule type" value="Genomic_DNA"/>
</dbReference>
<reference evidence="6" key="1">
    <citation type="submission" date="2018-06" db="EMBL/GenBank/DDBJ databases">
        <authorList>
            <person name="Zhirakovskaya E."/>
        </authorList>
    </citation>
    <scope>NUCLEOTIDE SEQUENCE</scope>
</reference>
<feature type="transmembrane region" description="Helical" evidence="5">
    <location>
        <begin position="135"/>
        <end position="153"/>
    </location>
</feature>
<evidence type="ECO:0000256" key="5">
    <source>
        <dbReference type="SAM" id="Phobius"/>
    </source>
</evidence>
<feature type="transmembrane region" description="Helical" evidence="5">
    <location>
        <begin position="159"/>
        <end position="177"/>
    </location>
</feature>
<name>A0A3B0YEI0_9ZZZZ</name>
<feature type="transmembrane region" description="Helical" evidence="5">
    <location>
        <begin position="6"/>
        <end position="27"/>
    </location>
</feature>
<dbReference type="PANTHER" id="PTHR12714:SF9">
    <property type="entry name" value="PROTEIN-S-ISOPRENYLCYSTEINE O-METHYLTRANSFERASE"/>
    <property type="match status" value="1"/>
</dbReference>
<dbReference type="AlphaFoldDB" id="A0A3B0YEI0"/>
<sequence length="226" mass="26129">MTPEYAYGMWIIAAFNVGLFLFFFLSFMPPKGRLEWRNLGIVTAFLVALFSEMYGFPLTIYLLTGWLGDTYPVLQPFNHKFGHLWVVVFGGSNLAWALVMAASLVLMISGYVLLSKGWRQVHGGKDRMITDGLYSYVRHPQYTGLFLVILGFLVQWPTLLTVLMAPILVYAYIRLAYSEERQMFDRFGDKYHEYARRVPAFIPPFSHWKDFLLTEVPDNNNLRGLN</sequence>
<dbReference type="GO" id="GO:0016740">
    <property type="term" value="F:transferase activity"/>
    <property type="evidence" value="ECO:0007669"/>
    <property type="project" value="UniProtKB-ARBA"/>
</dbReference>
<dbReference type="Gene3D" id="1.20.120.1630">
    <property type="match status" value="1"/>
</dbReference>
<accession>A0A3B0YEI0</accession>
<comment type="subcellular location">
    <subcellularLocation>
        <location evidence="1">Endomembrane system</location>
        <topology evidence="1">Multi-pass membrane protein</topology>
    </subcellularLocation>
</comment>
<organism evidence="6">
    <name type="scientific">hydrothermal vent metagenome</name>
    <dbReference type="NCBI Taxonomy" id="652676"/>
    <lineage>
        <taxon>unclassified sequences</taxon>
        <taxon>metagenomes</taxon>
        <taxon>ecological metagenomes</taxon>
    </lineage>
</organism>
<dbReference type="PANTHER" id="PTHR12714">
    <property type="entry name" value="PROTEIN-S ISOPRENYLCYSTEINE O-METHYLTRANSFERASE"/>
    <property type="match status" value="1"/>
</dbReference>
<keyword evidence="3 5" id="KW-1133">Transmembrane helix</keyword>
<proteinExistence type="predicted"/>
<dbReference type="Pfam" id="PF04191">
    <property type="entry name" value="PEMT"/>
    <property type="match status" value="1"/>
</dbReference>
<evidence type="ECO:0000256" key="3">
    <source>
        <dbReference type="ARBA" id="ARBA00022989"/>
    </source>
</evidence>
<dbReference type="GO" id="GO:0012505">
    <property type="term" value="C:endomembrane system"/>
    <property type="evidence" value="ECO:0007669"/>
    <property type="project" value="UniProtKB-SubCell"/>
</dbReference>
<keyword evidence="4 5" id="KW-0472">Membrane</keyword>
<evidence type="ECO:0000256" key="2">
    <source>
        <dbReference type="ARBA" id="ARBA00022692"/>
    </source>
</evidence>
<dbReference type="InterPro" id="IPR007318">
    <property type="entry name" value="Phopholipid_MeTrfase"/>
</dbReference>
<feature type="transmembrane region" description="Helical" evidence="5">
    <location>
        <begin position="84"/>
        <end position="114"/>
    </location>
</feature>
<gene>
    <name evidence="6" type="ORF">MNBD_GAMMA14-13</name>
</gene>
<evidence type="ECO:0008006" key="7">
    <source>
        <dbReference type="Google" id="ProtNLM"/>
    </source>
</evidence>
<keyword evidence="2 5" id="KW-0812">Transmembrane</keyword>
<evidence type="ECO:0000256" key="1">
    <source>
        <dbReference type="ARBA" id="ARBA00004127"/>
    </source>
</evidence>